<dbReference type="Proteomes" id="UP001163846">
    <property type="component" value="Unassembled WGS sequence"/>
</dbReference>
<reference evidence="2" key="1">
    <citation type="submission" date="2022-08" db="EMBL/GenBank/DDBJ databases">
        <authorList>
            <consortium name="DOE Joint Genome Institute"/>
            <person name="Min B."/>
            <person name="Riley R."/>
            <person name="Sierra-Patev S."/>
            <person name="Naranjo-Ortiz M."/>
            <person name="Looney B."/>
            <person name="Konkel Z."/>
            <person name="Slot J.C."/>
            <person name="Sakamoto Y."/>
            <person name="Steenwyk J.L."/>
            <person name="Rokas A."/>
            <person name="Carro J."/>
            <person name="Camarero S."/>
            <person name="Ferreira P."/>
            <person name="Molpeceres G."/>
            <person name="Ruiz-Duenas F.J."/>
            <person name="Serrano A."/>
            <person name="Henrissat B."/>
            <person name="Drula E."/>
            <person name="Hughes K.W."/>
            <person name="Mata J.L."/>
            <person name="Ishikawa N.K."/>
            <person name="Vargas-Isla R."/>
            <person name="Ushijima S."/>
            <person name="Smith C.A."/>
            <person name="Ahrendt S."/>
            <person name="Andreopoulos W."/>
            <person name="He G."/>
            <person name="Labutti K."/>
            <person name="Lipzen A."/>
            <person name="Ng V."/>
            <person name="Sandor L."/>
            <person name="Barry K."/>
            <person name="Martinez A.T."/>
            <person name="Xiao Y."/>
            <person name="Gibbons J.G."/>
            <person name="Terashima K."/>
            <person name="Hibbett D.S."/>
            <person name="Grigoriev I.V."/>
        </authorList>
    </citation>
    <scope>NUCLEOTIDE SEQUENCE</scope>
    <source>
        <strain evidence="2">TFB9207</strain>
    </source>
</reference>
<protein>
    <submittedName>
        <fullName evidence="2">Uncharacterized protein</fullName>
    </submittedName>
</protein>
<keyword evidence="1" id="KW-0175">Coiled coil</keyword>
<dbReference type="AlphaFoldDB" id="A0AA38PIR0"/>
<evidence type="ECO:0000313" key="2">
    <source>
        <dbReference type="EMBL" id="KAJ3843276.1"/>
    </source>
</evidence>
<evidence type="ECO:0000256" key="1">
    <source>
        <dbReference type="SAM" id="Coils"/>
    </source>
</evidence>
<dbReference type="EMBL" id="MU805980">
    <property type="protein sequence ID" value="KAJ3843276.1"/>
    <property type="molecule type" value="Genomic_DNA"/>
</dbReference>
<feature type="coiled-coil region" evidence="1">
    <location>
        <begin position="64"/>
        <end position="91"/>
    </location>
</feature>
<organism evidence="2 3">
    <name type="scientific">Lentinula raphanica</name>
    <dbReference type="NCBI Taxonomy" id="153919"/>
    <lineage>
        <taxon>Eukaryota</taxon>
        <taxon>Fungi</taxon>
        <taxon>Dikarya</taxon>
        <taxon>Basidiomycota</taxon>
        <taxon>Agaricomycotina</taxon>
        <taxon>Agaricomycetes</taxon>
        <taxon>Agaricomycetidae</taxon>
        <taxon>Agaricales</taxon>
        <taxon>Marasmiineae</taxon>
        <taxon>Omphalotaceae</taxon>
        <taxon>Lentinula</taxon>
    </lineage>
</organism>
<gene>
    <name evidence="2" type="ORF">F5878DRAFT_518798</name>
</gene>
<evidence type="ECO:0000313" key="3">
    <source>
        <dbReference type="Proteomes" id="UP001163846"/>
    </source>
</evidence>
<accession>A0AA38PIR0</accession>
<sequence length="252" mass="28537">MQKECVLLVELMHSELERLRARAGVVAKKREMLSKSAGGSHRKEDLGSPDKWAPCDAVQFGAVMRQFEQDISELKASTEKQNEDIRALNLKILAAGTRREEIARFNKAKSDNEFLKMLKSRTLGPEHLENQTQLRRNIRTMRTKVEQLEDQLRAHKKRLSEVNSGRPTLRPPSLDTIHRTYRNIDIALQQQGDEVAQLNARLHKLDLNVPTRNSLTARDPRLPSFSPHSRPSIITPDVAVTTAAALNAERSA</sequence>
<feature type="coiled-coil region" evidence="1">
    <location>
        <begin position="131"/>
        <end position="208"/>
    </location>
</feature>
<feature type="non-terminal residue" evidence="2">
    <location>
        <position position="1"/>
    </location>
</feature>
<name>A0AA38PIR0_9AGAR</name>
<comment type="caution">
    <text evidence="2">The sequence shown here is derived from an EMBL/GenBank/DDBJ whole genome shotgun (WGS) entry which is preliminary data.</text>
</comment>
<proteinExistence type="predicted"/>
<keyword evidence="3" id="KW-1185">Reference proteome</keyword>